<sequence>MIQTWRSWYLSEVAEHVMEETNDSGLADRLRREDPEQFHTLVRMHLSFVLDLNTDDGVPRGLSNLAEVGLNPSGNQVRCRRETGDWPGPKPTSLEQGLASWFPAGWAGSEKHSSTCNVGNSSSGSESPSCPAGVLHALHSMWKDAVARPAPCSHTRKQPGFICSECVTEKSKFRPLKWGLVPFKRGNKCPSKGIMEGVPLTQEGICQVYQLIEFLSREHNISQEGIFRRSGSSSRQQELKTLLNQGATVDLNSGNFSVHDCASVLKGFLAELPECLLTDAHYPAYCQVAEFCDSPTSISANSPGGAAGREMRLLRSLQLLLLLLPTENRLLLRDLLKLLHDTADHEGTNKMSADSLATLFTPHFLCPRKLTPEAFHAHSQAMSGVVAFMIRQGTRLFNIPPNLATDIRAYWAEKERRKLSPKLDESVHEGGSVTASTVFTFLDRARTAQSSEGNPTETALAALYAHIQSLPESTHKRRLVKQFNRENGPGTPQGKGTRNRSLGDSIKKHIFNKSQKRHKYLTQQGELGSLHSRVQDGSETFSARKLLQWSQDDDEGCGMTLCGSLGRSRKYSPRVIRLRRSYRARISQHTFDETPGRTWEDDTSLQHLASQEKELASQKDASSDSLERQGASYPAFKSPRRSVSEPALVSTAPLLDSGSAEDSSSPTHISLPPPPPGVRPPFTSTPAPPRRSSTASCLMVTPSDSTAMSPITRSAQRMPPAMQETMMTPRCRKPVLLVSDSDLCHLAELGSWEGGKDRQKEESDKENSGPCCSGSGCSSHCLTDCSTCGGSLTDTFRSYLLSRSLLTASPVDLSFSSRTEDFETSDEDILNRESPLNDSLLYCLNGNAPPTASRKRSSDQMSRSSTSTEEQSLTVASDQQTSNTNQLLIDVCNEKSINAKGPLSNCCAIVNGPRKLIKTVHETSL</sequence>
<dbReference type="SMART" id="SM00324">
    <property type="entry name" value="RhoGAP"/>
    <property type="match status" value="1"/>
</dbReference>
<proteinExistence type="predicted"/>
<gene>
    <name evidence="4" type="ORF">TTEB3V08_LOCUS5420</name>
</gene>
<feature type="region of interest" description="Disordered" evidence="2">
    <location>
        <begin position="483"/>
        <end position="502"/>
    </location>
</feature>
<dbReference type="GO" id="GO:0005096">
    <property type="term" value="F:GTPase activator activity"/>
    <property type="evidence" value="ECO:0007669"/>
    <property type="project" value="UniProtKB-KW"/>
</dbReference>
<accession>A0A7R9IFJ2</accession>
<feature type="compositionally biased region" description="Polar residues" evidence="2">
    <location>
        <begin position="691"/>
        <end position="710"/>
    </location>
</feature>
<dbReference type="InterPro" id="IPR008936">
    <property type="entry name" value="Rho_GTPase_activation_prot"/>
</dbReference>
<feature type="region of interest" description="Disordered" evidence="2">
    <location>
        <begin position="848"/>
        <end position="879"/>
    </location>
</feature>
<dbReference type="PANTHER" id="PTHR14963:SF7">
    <property type="entry name" value="RHO GTPASE-ACTIVATING PROTEIN 19"/>
    <property type="match status" value="1"/>
</dbReference>
<dbReference type="GO" id="GO:0005737">
    <property type="term" value="C:cytoplasm"/>
    <property type="evidence" value="ECO:0007669"/>
    <property type="project" value="TreeGrafter"/>
</dbReference>
<dbReference type="SUPFAM" id="SSF48350">
    <property type="entry name" value="GTPase activation domain, GAP"/>
    <property type="match status" value="1"/>
</dbReference>
<dbReference type="Pfam" id="PF00620">
    <property type="entry name" value="RhoGAP"/>
    <property type="match status" value="1"/>
</dbReference>
<dbReference type="AlphaFoldDB" id="A0A7R9IFJ2"/>
<dbReference type="PROSITE" id="PS50238">
    <property type="entry name" value="RHOGAP"/>
    <property type="match status" value="1"/>
</dbReference>
<evidence type="ECO:0000256" key="2">
    <source>
        <dbReference type="SAM" id="MobiDB-lite"/>
    </source>
</evidence>
<feature type="compositionally biased region" description="Basic and acidic residues" evidence="2">
    <location>
        <begin position="611"/>
        <end position="627"/>
    </location>
</feature>
<dbReference type="Gene3D" id="1.10.555.10">
    <property type="entry name" value="Rho GTPase activation protein"/>
    <property type="match status" value="1"/>
</dbReference>
<name>A0A7R9IFJ2_9NEOP</name>
<protein>
    <recommendedName>
        <fullName evidence="3">Rho-GAP domain-containing protein</fullName>
    </recommendedName>
</protein>
<feature type="region of interest" description="Disordered" evidence="2">
    <location>
        <begin position="754"/>
        <end position="776"/>
    </location>
</feature>
<reference evidence="4" key="1">
    <citation type="submission" date="2020-11" db="EMBL/GenBank/DDBJ databases">
        <authorList>
            <person name="Tran Van P."/>
        </authorList>
    </citation>
    <scope>NUCLEOTIDE SEQUENCE</scope>
</reference>
<feature type="compositionally biased region" description="Basic and acidic residues" evidence="2">
    <location>
        <begin position="754"/>
        <end position="767"/>
    </location>
</feature>
<dbReference type="EMBL" id="OE001696">
    <property type="protein sequence ID" value="CAD7457427.1"/>
    <property type="molecule type" value="Genomic_DNA"/>
</dbReference>
<dbReference type="PANTHER" id="PTHR14963">
    <property type="entry name" value="RHO GTPASE ACTIVATING PROTEIN 18,19-RELATED"/>
    <property type="match status" value="1"/>
</dbReference>
<evidence type="ECO:0000259" key="3">
    <source>
        <dbReference type="PROSITE" id="PS50238"/>
    </source>
</evidence>
<feature type="domain" description="Rho-GAP" evidence="3">
    <location>
        <begin position="198"/>
        <end position="397"/>
    </location>
</feature>
<organism evidence="4">
    <name type="scientific">Timema tahoe</name>
    <dbReference type="NCBI Taxonomy" id="61484"/>
    <lineage>
        <taxon>Eukaryota</taxon>
        <taxon>Metazoa</taxon>
        <taxon>Ecdysozoa</taxon>
        <taxon>Arthropoda</taxon>
        <taxon>Hexapoda</taxon>
        <taxon>Insecta</taxon>
        <taxon>Pterygota</taxon>
        <taxon>Neoptera</taxon>
        <taxon>Polyneoptera</taxon>
        <taxon>Phasmatodea</taxon>
        <taxon>Timematodea</taxon>
        <taxon>Timematoidea</taxon>
        <taxon>Timematidae</taxon>
        <taxon>Timema</taxon>
    </lineage>
</organism>
<feature type="region of interest" description="Disordered" evidence="2">
    <location>
        <begin position="611"/>
        <end position="710"/>
    </location>
</feature>
<evidence type="ECO:0000313" key="4">
    <source>
        <dbReference type="EMBL" id="CAD7457427.1"/>
    </source>
</evidence>
<dbReference type="GO" id="GO:0051056">
    <property type="term" value="P:regulation of small GTPase mediated signal transduction"/>
    <property type="evidence" value="ECO:0007669"/>
    <property type="project" value="TreeGrafter"/>
</dbReference>
<feature type="compositionally biased region" description="Polar residues" evidence="2">
    <location>
        <begin position="868"/>
        <end position="879"/>
    </location>
</feature>
<evidence type="ECO:0000256" key="1">
    <source>
        <dbReference type="ARBA" id="ARBA00022468"/>
    </source>
</evidence>
<dbReference type="InterPro" id="IPR000198">
    <property type="entry name" value="RhoGAP_dom"/>
</dbReference>
<dbReference type="GO" id="GO:0007165">
    <property type="term" value="P:signal transduction"/>
    <property type="evidence" value="ECO:0007669"/>
    <property type="project" value="InterPro"/>
</dbReference>
<keyword evidence="1" id="KW-0343">GTPase activation</keyword>